<proteinExistence type="predicted"/>
<dbReference type="AlphaFoldDB" id="A0A968GH96"/>
<reference evidence="1" key="1">
    <citation type="submission" date="2020-03" db="EMBL/GenBank/DDBJ databases">
        <title>Spirochaetal bacteria isolated from arthropods constitute a novel genus Entomospira genus novum within the order Spirochaetales.</title>
        <authorList>
            <person name="Grana-Miraglia L."/>
            <person name="Sikutova S."/>
            <person name="Fingerle V."/>
            <person name="Sing A."/>
            <person name="Castillo-Ramirez S."/>
            <person name="Margos G."/>
            <person name="Rudolf I."/>
        </authorList>
    </citation>
    <scope>NUCLEOTIDE SEQUENCE</scope>
    <source>
        <strain evidence="1">BR149</strain>
    </source>
</reference>
<gene>
    <name evidence="1" type="ORF">HCT48_02065</name>
</gene>
<protein>
    <submittedName>
        <fullName evidence="1">Uncharacterized protein</fullName>
    </submittedName>
</protein>
<name>A0A968GH96_9SPIO</name>
<comment type="caution">
    <text evidence="1">The sequence shown here is derived from an EMBL/GenBank/DDBJ whole genome shotgun (WGS) entry which is preliminary data.</text>
</comment>
<evidence type="ECO:0000313" key="2">
    <source>
        <dbReference type="Proteomes" id="UP000778951"/>
    </source>
</evidence>
<accession>A0A968GH96</accession>
<dbReference type="EMBL" id="JAATLM010000001">
    <property type="protein sequence ID" value="NIZ69002.1"/>
    <property type="molecule type" value="Genomic_DNA"/>
</dbReference>
<evidence type="ECO:0000313" key="1">
    <source>
        <dbReference type="EMBL" id="NIZ69002.1"/>
    </source>
</evidence>
<sequence>MLDIILLKVKKNLSLSAEEQEYIFLEAFTRFIQNTDEVAYPFIKINLEHLISGYITEEEQMSPNFIQQLSELASHTLALPVKHQADGVYFMVRYLLAKRKSTTAMRYAVLFLHQLAEDKREEIDKLTLDYLEYFATNNQTGSQPSDPNKEQFAKVYTGLEKGTSRQFLTPEFLENPFHPYFKEYNPEIHRILAMSSLAQLKKS</sequence>
<keyword evidence="2" id="KW-1185">Reference proteome</keyword>
<dbReference type="RefSeq" id="WP_167695110.1">
    <property type="nucleotide sequence ID" value="NZ_CP118181.1"/>
</dbReference>
<dbReference type="Proteomes" id="UP000778951">
    <property type="component" value="Unassembled WGS sequence"/>
</dbReference>
<organism evidence="1 2">
    <name type="scientific">Entomospira culicis</name>
    <dbReference type="NCBI Taxonomy" id="2719989"/>
    <lineage>
        <taxon>Bacteria</taxon>
        <taxon>Pseudomonadati</taxon>
        <taxon>Spirochaetota</taxon>
        <taxon>Spirochaetia</taxon>
        <taxon>Spirochaetales</taxon>
        <taxon>Spirochaetaceae</taxon>
        <taxon>Entomospira</taxon>
    </lineage>
</organism>